<dbReference type="UniPathway" id="UPA00334">
    <property type="reaction ID" value="UER00455"/>
</dbReference>
<dbReference type="Proteomes" id="UP000199403">
    <property type="component" value="Unassembled WGS sequence"/>
</dbReference>
<reference evidence="8" key="1">
    <citation type="submission" date="2016-10" db="EMBL/GenBank/DDBJ databases">
        <authorList>
            <person name="Varghese N."/>
            <person name="Submissions S."/>
        </authorList>
    </citation>
    <scope>NUCLEOTIDE SEQUENCE [LARGE SCALE GENOMIC DNA]</scope>
    <source>
        <strain evidence="8">IBRC-M 10761</strain>
    </source>
</reference>
<keyword evidence="2 4" id="KW-0378">Hydrolase</keyword>
<comment type="catalytic activity">
    <reaction evidence="4 6">
        <text>L-kynurenine + H2O = anthranilate + L-alanine + H(+)</text>
        <dbReference type="Rhea" id="RHEA:16813"/>
        <dbReference type="ChEBI" id="CHEBI:15377"/>
        <dbReference type="ChEBI" id="CHEBI:15378"/>
        <dbReference type="ChEBI" id="CHEBI:16567"/>
        <dbReference type="ChEBI" id="CHEBI:57959"/>
        <dbReference type="ChEBI" id="CHEBI:57972"/>
        <dbReference type="EC" id="3.7.1.3"/>
    </reaction>
</comment>
<dbReference type="GO" id="GO:0030429">
    <property type="term" value="F:kynureninase activity"/>
    <property type="evidence" value="ECO:0007669"/>
    <property type="project" value="UniProtKB-UniRule"/>
</dbReference>
<dbReference type="Gene3D" id="3.40.640.10">
    <property type="entry name" value="Type I PLP-dependent aspartate aminotransferase-like (Major domain)"/>
    <property type="match status" value="1"/>
</dbReference>
<dbReference type="NCBIfam" id="TIGR01814">
    <property type="entry name" value="kynureninase"/>
    <property type="match status" value="1"/>
</dbReference>
<keyword evidence="1 4" id="KW-0662">Pyridine nucleotide biosynthesis</keyword>
<feature type="binding site" evidence="4">
    <location>
        <position position="277"/>
    </location>
    <ligand>
        <name>pyridoxal 5'-phosphate</name>
        <dbReference type="ChEBI" id="CHEBI:597326"/>
    </ligand>
</feature>
<dbReference type="GO" id="GO:0009435">
    <property type="term" value="P:NAD+ biosynthetic process"/>
    <property type="evidence" value="ECO:0007669"/>
    <property type="project" value="UniProtKB-UniRule"/>
</dbReference>
<dbReference type="Gene3D" id="3.90.1150.10">
    <property type="entry name" value="Aspartate Aminotransferase, domain 1"/>
    <property type="match status" value="1"/>
</dbReference>
<keyword evidence="8" id="KW-1185">Reference proteome</keyword>
<evidence type="ECO:0000256" key="3">
    <source>
        <dbReference type="ARBA" id="ARBA00022898"/>
    </source>
</evidence>
<dbReference type="PIRSF" id="PIRSF038800">
    <property type="entry name" value="KYNU"/>
    <property type="match status" value="1"/>
</dbReference>
<evidence type="ECO:0000256" key="6">
    <source>
        <dbReference type="PIRNR" id="PIRNR038800"/>
    </source>
</evidence>
<dbReference type="Pfam" id="PF22580">
    <property type="entry name" value="KYNU_C"/>
    <property type="match status" value="1"/>
</dbReference>
<feature type="binding site" evidence="4">
    <location>
        <position position="109"/>
    </location>
    <ligand>
        <name>pyridoxal 5'-phosphate</name>
        <dbReference type="ChEBI" id="CHEBI:597326"/>
    </ligand>
</feature>
<feature type="binding site" evidence="4">
    <location>
        <position position="224"/>
    </location>
    <ligand>
        <name>pyridoxal 5'-phosphate</name>
        <dbReference type="ChEBI" id="CHEBI:597326"/>
    </ligand>
</feature>
<evidence type="ECO:0000256" key="1">
    <source>
        <dbReference type="ARBA" id="ARBA00022642"/>
    </source>
</evidence>
<dbReference type="GO" id="GO:0043420">
    <property type="term" value="P:anthranilate metabolic process"/>
    <property type="evidence" value="ECO:0007669"/>
    <property type="project" value="TreeGrafter"/>
</dbReference>
<dbReference type="EC" id="3.7.1.3" evidence="4 5"/>
<comment type="subunit">
    <text evidence="4 6">Homodimer.</text>
</comment>
<feature type="binding site" evidence="4">
    <location>
        <position position="221"/>
    </location>
    <ligand>
        <name>pyridoxal 5'-phosphate</name>
        <dbReference type="ChEBI" id="CHEBI:597326"/>
    </ligand>
</feature>
<feature type="binding site" evidence="4">
    <location>
        <position position="305"/>
    </location>
    <ligand>
        <name>pyridoxal 5'-phosphate</name>
        <dbReference type="ChEBI" id="CHEBI:597326"/>
    </ligand>
</feature>
<evidence type="ECO:0000256" key="5">
    <source>
        <dbReference type="NCBIfam" id="TIGR01814"/>
    </source>
</evidence>
<dbReference type="UniPathway" id="UPA00253">
    <property type="reaction ID" value="UER00329"/>
</dbReference>
<comment type="pathway">
    <text evidence="4 6">Cofactor biosynthesis; NAD(+) biosynthesis; quinolinate from L-kynurenine: step 2/3.</text>
</comment>
<dbReference type="GO" id="GO:0019441">
    <property type="term" value="P:L-tryptophan catabolic process to kynurenine"/>
    <property type="evidence" value="ECO:0007669"/>
    <property type="project" value="TreeGrafter"/>
</dbReference>
<dbReference type="GO" id="GO:0097053">
    <property type="term" value="P:L-kynurenine catabolic process"/>
    <property type="evidence" value="ECO:0007669"/>
    <property type="project" value="UniProtKB-UniRule"/>
</dbReference>
<dbReference type="EMBL" id="FNZH01000002">
    <property type="protein sequence ID" value="SEJ11816.1"/>
    <property type="molecule type" value="Genomic_DNA"/>
</dbReference>
<feature type="binding site" evidence="4">
    <location>
        <begin position="136"/>
        <end position="139"/>
    </location>
    <ligand>
        <name>pyridoxal 5'-phosphate</name>
        <dbReference type="ChEBI" id="CHEBI:597326"/>
    </ligand>
</feature>
<feature type="binding site" evidence="4">
    <location>
        <position position="108"/>
    </location>
    <ligand>
        <name>pyridoxal 5'-phosphate</name>
        <dbReference type="ChEBI" id="CHEBI:597326"/>
    </ligand>
</feature>
<dbReference type="GO" id="GO:0019805">
    <property type="term" value="P:quinolinate biosynthetic process"/>
    <property type="evidence" value="ECO:0007669"/>
    <property type="project" value="UniProtKB-UniRule"/>
</dbReference>
<organism evidence="7 8">
    <name type="scientific">Cyclobacterium xiamenense</name>
    <dbReference type="NCBI Taxonomy" id="1297121"/>
    <lineage>
        <taxon>Bacteria</taxon>
        <taxon>Pseudomonadati</taxon>
        <taxon>Bacteroidota</taxon>
        <taxon>Cytophagia</taxon>
        <taxon>Cytophagales</taxon>
        <taxon>Cyclobacteriaceae</taxon>
        <taxon>Cyclobacterium</taxon>
    </lineage>
</organism>
<evidence type="ECO:0000256" key="4">
    <source>
        <dbReference type="HAMAP-Rule" id="MF_01970"/>
    </source>
</evidence>
<dbReference type="PANTHER" id="PTHR14084">
    <property type="entry name" value="KYNURENINASE"/>
    <property type="match status" value="1"/>
</dbReference>
<evidence type="ECO:0000313" key="7">
    <source>
        <dbReference type="EMBL" id="SEJ11816.1"/>
    </source>
</evidence>
<dbReference type="FunFam" id="3.40.640.10:FF:000031">
    <property type="entry name" value="Kynureninase"/>
    <property type="match status" value="1"/>
</dbReference>
<dbReference type="InterPro" id="IPR010111">
    <property type="entry name" value="Kynureninase"/>
</dbReference>
<comment type="function">
    <text evidence="4 6">Catalyzes the cleavage of L-kynurenine (L-Kyn) and L-3-hydroxykynurenine (L-3OHKyn) into anthranilic acid (AA) and 3-hydroxyanthranilic acid (3-OHAA), respectively.</text>
</comment>
<dbReference type="GO" id="GO:0005737">
    <property type="term" value="C:cytoplasm"/>
    <property type="evidence" value="ECO:0007669"/>
    <property type="project" value="UniProtKB-UniRule"/>
</dbReference>
<dbReference type="STRING" id="1416801.SAMN05192553_102472"/>
<dbReference type="AlphaFoldDB" id="A0A1H6W7S9"/>
<dbReference type="InterPro" id="IPR015422">
    <property type="entry name" value="PyrdxlP-dep_Trfase_small"/>
</dbReference>
<dbReference type="SUPFAM" id="SSF53383">
    <property type="entry name" value="PLP-dependent transferases"/>
    <property type="match status" value="1"/>
</dbReference>
<dbReference type="InterPro" id="IPR015421">
    <property type="entry name" value="PyrdxlP-dep_Trfase_major"/>
</dbReference>
<name>A0A1H6W7S9_9BACT</name>
<sequence>MPNAAYELTREFAEEMDKKDPLKGFRDQFFLPQKKGKTAIYFCGNSLGLQPRTVASYLDAELQKWADKGVDGHFEGEVPWVDARKPSKPQLARLLGAAPDEVVAMNGLSVNLHLLLVSFYRPQGKRFKVLCEAGAFPSDQYVLESQVRYHGYQPDEALLEIAPRPGEHLLHTADILETIRHHKEELALVMLPGVQYYTGQCFDMAAISREARLYGIPVGVDLAHAIGNVPLSLHDWEVDFATWCSYKYLNAGPGNVSGIFVHRKHGKDPGIPRFAGWWGHLEEKRFAMEKGFIPMSGADGWLLSNDPVFGLAALQASLDIFEAAGMEKIRAKSELLTGYLEFVIRETIAARDVLEIITPSKPTDRGCQLSLLVHKGGKTLVDTWTKNGLVADWRNPNVVRLAPVPLYNSFQDVYAFGEILSESLKH</sequence>
<dbReference type="GO" id="GO:0030170">
    <property type="term" value="F:pyridoxal phosphate binding"/>
    <property type="evidence" value="ECO:0007669"/>
    <property type="project" value="UniProtKB-UniRule"/>
</dbReference>
<comment type="catalytic activity">
    <reaction evidence="6">
        <text>3-hydroxy-L-kynurenine + H2O = 3-hydroxyanthranilate + L-alanine + H(+)</text>
        <dbReference type="Rhea" id="RHEA:25143"/>
        <dbReference type="ChEBI" id="CHEBI:15377"/>
        <dbReference type="ChEBI" id="CHEBI:15378"/>
        <dbReference type="ChEBI" id="CHEBI:36559"/>
        <dbReference type="ChEBI" id="CHEBI:57972"/>
        <dbReference type="ChEBI" id="CHEBI:58125"/>
        <dbReference type="EC" id="3.7.1.3"/>
    </reaction>
</comment>
<dbReference type="HAMAP" id="MF_01970">
    <property type="entry name" value="Kynureninase"/>
    <property type="match status" value="1"/>
</dbReference>
<feature type="modified residue" description="N6-(pyridoxal phosphate)lysine" evidence="4">
    <location>
        <position position="247"/>
    </location>
</feature>
<comment type="cofactor">
    <cofactor evidence="4 6">
        <name>pyridoxal 5'-phosphate</name>
        <dbReference type="ChEBI" id="CHEBI:597326"/>
    </cofactor>
</comment>
<evidence type="ECO:0000313" key="8">
    <source>
        <dbReference type="Proteomes" id="UP000199403"/>
    </source>
</evidence>
<protein>
    <recommendedName>
        <fullName evidence="4 5">Kynureninase</fullName>
        <ecNumber evidence="4 5">3.7.1.3</ecNumber>
    </recommendedName>
    <alternativeName>
        <fullName evidence="4">L-kynurenine hydrolase</fullName>
    </alternativeName>
</protein>
<comment type="similarity">
    <text evidence="4 6">Belongs to the kynureninase family.</text>
</comment>
<gene>
    <name evidence="4" type="primary">kynU</name>
    <name evidence="7" type="ORF">SAMN05192553_102472</name>
</gene>
<comment type="caution">
    <text evidence="4">Lacks conserved residue(s) required for the propagation of feature annotation.</text>
</comment>
<keyword evidence="3 4" id="KW-0663">Pyridoxal phosphate</keyword>
<dbReference type="RefSeq" id="WP_092171426.1">
    <property type="nucleotide sequence ID" value="NZ_FNZH01000002.1"/>
</dbReference>
<dbReference type="InterPro" id="IPR015424">
    <property type="entry name" value="PyrdxlP-dep_Trfase"/>
</dbReference>
<feature type="binding site" evidence="4">
    <location>
        <position position="246"/>
    </location>
    <ligand>
        <name>pyridoxal 5'-phosphate</name>
        <dbReference type="ChEBI" id="CHEBI:597326"/>
    </ligand>
</feature>
<dbReference type="OrthoDB" id="9812626at2"/>
<dbReference type="PANTHER" id="PTHR14084:SF0">
    <property type="entry name" value="KYNURENINASE"/>
    <property type="match status" value="1"/>
</dbReference>
<comment type="pathway">
    <text evidence="4 6">Amino-acid degradation; L-kynurenine degradation; L-alanine and anthranilate from L-kynurenine: step 1/1.</text>
</comment>
<accession>A0A1H6W7S9</accession>
<evidence type="ECO:0000256" key="2">
    <source>
        <dbReference type="ARBA" id="ARBA00022801"/>
    </source>
</evidence>
<proteinExistence type="inferred from homology"/>